<accession>A0A9K3CS32</accession>
<protein>
    <submittedName>
        <fullName evidence="2">Uncharacterized protein</fullName>
    </submittedName>
</protein>
<feature type="compositionally biased region" description="Basic residues" evidence="1">
    <location>
        <begin position="120"/>
        <end position="135"/>
    </location>
</feature>
<reference evidence="2 3" key="1">
    <citation type="journal article" date="2018" name="PLoS ONE">
        <title>The draft genome of Kipferlia bialata reveals reductive genome evolution in fornicate parasites.</title>
        <authorList>
            <person name="Tanifuji G."/>
            <person name="Takabayashi S."/>
            <person name="Kume K."/>
            <person name="Takagi M."/>
            <person name="Nakayama T."/>
            <person name="Kamikawa R."/>
            <person name="Inagaki Y."/>
            <person name="Hashimoto T."/>
        </authorList>
    </citation>
    <scope>NUCLEOTIDE SEQUENCE [LARGE SCALE GENOMIC DNA]</scope>
    <source>
        <strain evidence="2">NY0173</strain>
    </source>
</reference>
<name>A0A9K3CS32_9EUKA</name>
<proteinExistence type="predicted"/>
<comment type="caution">
    <text evidence="2">The sequence shown here is derived from an EMBL/GenBank/DDBJ whole genome shotgun (WGS) entry which is preliminary data.</text>
</comment>
<evidence type="ECO:0000313" key="3">
    <source>
        <dbReference type="Proteomes" id="UP000265618"/>
    </source>
</evidence>
<dbReference type="AlphaFoldDB" id="A0A9K3CS32"/>
<keyword evidence="3" id="KW-1185">Reference proteome</keyword>
<evidence type="ECO:0000256" key="1">
    <source>
        <dbReference type="SAM" id="MobiDB-lite"/>
    </source>
</evidence>
<sequence length="225" mass="25192">MYHSRSFDTIDLFIPECLCPTSSPQGVPQESLAEVLAAKTPKRQLRDSERVRLASGGRVVNGIWRKDAAPQAVYRKGYIERHGETTGGAKECTVVSNPHGPLTFARYPHKTRPAPALPRRLSHPTHKKSGRRKGEKRPTRNQKPPQGLKGHLPRRPLSHSTRQRASSSDVCYFPPRRPCVHHQVLSAAGSSDHPTTQLYHVERGERDVAQAEQERRLLLLGSDLC</sequence>
<dbReference type="EMBL" id="BDIP01000595">
    <property type="protein sequence ID" value="GIQ82111.1"/>
    <property type="molecule type" value="Genomic_DNA"/>
</dbReference>
<feature type="region of interest" description="Disordered" evidence="1">
    <location>
        <begin position="100"/>
        <end position="172"/>
    </location>
</feature>
<gene>
    <name evidence="2" type="ORF">KIPB_003194</name>
</gene>
<feature type="compositionally biased region" description="Polar residues" evidence="1">
    <location>
        <begin position="158"/>
        <end position="169"/>
    </location>
</feature>
<evidence type="ECO:0000313" key="2">
    <source>
        <dbReference type="EMBL" id="GIQ82111.1"/>
    </source>
</evidence>
<organism evidence="2 3">
    <name type="scientific">Kipferlia bialata</name>
    <dbReference type="NCBI Taxonomy" id="797122"/>
    <lineage>
        <taxon>Eukaryota</taxon>
        <taxon>Metamonada</taxon>
        <taxon>Carpediemonas-like organisms</taxon>
        <taxon>Kipferlia</taxon>
    </lineage>
</organism>
<dbReference type="Proteomes" id="UP000265618">
    <property type="component" value="Unassembled WGS sequence"/>
</dbReference>